<comment type="similarity">
    <text evidence="1">Belongs to the SPT5 family.</text>
</comment>
<evidence type="ECO:0000256" key="3">
    <source>
        <dbReference type="ARBA" id="ARBA00023163"/>
    </source>
</evidence>
<dbReference type="InterPro" id="IPR006645">
    <property type="entry name" value="NGN-like_dom"/>
</dbReference>
<organism evidence="8 9">
    <name type="scientific">Nanoarchaeum equitans (strain Kin4-M)</name>
    <dbReference type="NCBI Taxonomy" id="228908"/>
    <lineage>
        <taxon>Archaea</taxon>
        <taxon>Nanobdellota</taxon>
        <taxon>Candidatus Nanoarchaeia</taxon>
        <taxon>Nanoarchaeales</taxon>
        <taxon>Nanoarchaeaceae</taxon>
        <taxon>Nanoarchaeum</taxon>
    </lineage>
</organism>
<dbReference type="EnsemblBacteria" id="AAR39381">
    <property type="protein sequence ID" value="AAR39381"/>
    <property type="gene ID" value="NEQ540"/>
</dbReference>
<evidence type="ECO:0000256" key="5">
    <source>
        <dbReference type="NCBIfam" id="TIGR00405"/>
    </source>
</evidence>
<dbReference type="Gene3D" id="3.30.70.940">
    <property type="entry name" value="NusG, N-terminal domain"/>
    <property type="match status" value="1"/>
</dbReference>
<evidence type="ECO:0000256" key="4">
    <source>
        <dbReference type="HAMAP-Rule" id="MF_00950"/>
    </source>
</evidence>
<comment type="function">
    <text evidence="4">Stimulates transcription elongation.</text>
</comment>
<protein>
    <recommendedName>
        <fullName evidence="4 5">Transcription elongation factor Spt5</fullName>
    </recommendedName>
</protein>
<gene>
    <name evidence="4" type="primary">spt5</name>
    <name evidence="8" type="ordered locus">NEQ540</name>
</gene>
<dbReference type="PROSITE" id="PS01108">
    <property type="entry name" value="RIBOSOMAL_L24"/>
    <property type="match status" value="1"/>
</dbReference>
<comment type="subunit">
    <text evidence="4">Heterodimer composed of Spt4 and Spt5. Interacts with RNA polymerase (RNAP).</text>
</comment>
<keyword evidence="2 4" id="KW-0805">Transcription regulation</keyword>
<dbReference type="Pfam" id="PF00467">
    <property type="entry name" value="KOW"/>
    <property type="match status" value="1"/>
</dbReference>
<dbReference type="STRING" id="228908.NEQ540"/>
<dbReference type="CDD" id="cd06091">
    <property type="entry name" value="KOW_NusG"/>
    <property type="match status" value="1"/>
</dbReference>
<keyword evidence="3 4" id="KW-0804">Transcription</keyword>
<evidence type="ECO:0000313" key="8">
    <source>
        <dbReference type="EMBL" id="AAR39381.1"/>
    </source>
</evidence>
<feature type="domain" description="NusG-like N-terminal" evidence="6">
    <location>
        <begin position="14"/>
        <end position="98"/>
    </location>
</feature>
<feature type="domain" description="KOW" evidence="7">
    <location>
        <begin position="103"/>
        <end position="130"/>
    </location>
</feature>
<dbReference type="InterPro" id="IPR005100">
    <property type="entry name" value="NGN-domain"/>
</dbReference>
<evidence type="ECO:0000259" key="7">
    <source>
        <dbReference type="SMART" id="SM00739"/>
    </source>
</evidence>
<dbReference type="Pfam" id="PF03439">
    <property type="entry name" value="Spt5-NGN"/>
    <property type="match status" value="1"/>
</dbReference>
<dbReference type="HOGENOM" id="CLU_113589_0_0_2"/>
<accession>Q74M56</accession>
<evidence type="ECO:0000256" key="1">
    <source>
        <dbReference type="ARBA" id="ARBA00006956"/>
    </source>
</evidence>
<dbReference type="GO" id="GO:0005840">
    <property type="term" value="C:ribosome"/>
    <property type="evidence" value="ECO:0007669"/>
    <property type="project" value="InterPro"/>
</dbReference>
<dbReference type="EMBL" id="AE017199">
    <property type="protein sequence ID" value="AAR39381.1"/>
    <property type="molecule type" value="Genomic_DNA"/>
</dbReference>
<dbReference type="GO" id="GO:0003746">
    <property type="term" value="F:translation elongation factor activity"/>
    <property type="evidence" value="ECO:0007669"/>
    <property type="project" value="InterPro"/>
</dbReference>
<dbReference type="CDD" id="cd09887">
    <property type="entry name" value="NGN_Arch"/>
    <property type="match status" value="1"/>
</dbReference>
<dbReference type="SMART" id="SM00739">
    <property type="entry name" value="KOW"/>
    <property type="match status" value="1"/>
</dbReference>
<dbReference type="InterPro" id="IPR008991">
    <property type="entry name" value="Translation_prot_SH3-like_sf"/>
</dbReference>
<evidence type="ECO:0000259" key="6">
    <source>
        <dbReference type="SMART" id="SM00738"/>
    </source>
</evidence>
<dbReference type="InterPro" id="IPR011590">
    <property type="entry name" value="Spt5_arc"/>
</dbReference>
<comment type="similarity">
    <text evidence="4">Belongs to the archaeal Spt5 family.</text>
</comment>
<evidence type="ECO:0000313" key="9">
    <source>
        <dbReference type="Proteomes" id="UP000000578"/>
    </source>
</evidence>
<dbReference type="GO" id="GO:0003735">
    <property type="term" value="F:structural constituent of ribosome"/>
    <property type="evidence" value="ECO:0007669"/>
    <property type="project" value="InterPro"/>
</dbReference>
<dbReference type="InterPro" id="IPR014722">
    <property type="entry name" value="Rib_uL2_dom2"/>
</dbReference>
<sequence>MLSNKYLKDFIFNNQMIWIVKTAGGKEEIVADLIEAKAKKLGANVYSIVIAPGIKGYIFVEADKYDTVNELVHDIKHVRKVLPKPIEVKDIEKFIKAEPLVTKVNVGDIVEVIAGPLKGSRGKVVAFNENTGEVTIETLDSVIPLPVTVSIHDIKLVEPSKEEKKEEVEEFLFFE</sequence>
<dbReference type="Gene3D" id="2.30.30.30">
    <property type="match status" value="1"/>
</dbReference>
<dbReference type="SMART" id="SM00738">
    <property type="entry name" value="NGN"/>
    <property type="match status" value="1"/>
</dbReference>
<dbReference type="InterPro" id="IPR005824">
    <property type="entry name" value="KOW"/>
</dbReference>
<dbReference type="KEGG" id="neq:NEQ540"/>
<proteinExistence type="inferred from homology"/>
<evidence type="ECO:0000256" key="2">
    <source>
        <dbReference type="ARBA" id="ARBA00023015"/>
    </source>
</evidence>
<dbReference type="InterPro" id="IPR005825">
    <property type="entry name" value="Ribosomal_uL24_CS"/>
</dbReference>
<dbReference type="SUPFAM" id="SSF50104">
    <property type="entry name" value="Translation proteins SH3-like domain"/>
    <property type="match status" value="1"/>
</dbReference>
<reference evidence="8 9" key="1">
    <citation type="journal article" date="2003" name="Proc. Natl. Acad. Sci. U.S.A.">
        <title>The genome of Nanoarchaeum equitans: insights into early archaeal evolution and derived parasitism.</title>
        <authorList>
            <person name="Waters E."/>
            <person name="Hohn M.J."/>
            <person name="Ahel I."/>
            <person name="Graham D.E."/>
            <person name="Adams M.D."/>
            <person name="Barnstead M."/>
            <person name="Beeson K.Y."/>
            <person name="Bibbs L."/>
            <person name="Bolanos R."/>
            <person name="Keller M."/>
            <person name="Kretz K."/>
            <person name="Lin X."/>
            <person name="Mathur E."/>
            <person name="Ni J."/>
            <person name="Podar M."/>
            <person name="Richardson T."/>
            <person name="Sutton G.G."/>
            <person name="Simon M."/>
            <person name="Soll D."/>
            <person name="Stetter K.O."/>
            <person name="Short J.M."/>
            <person name="Noordewier M."/>
        </authorList>
    </citation>
    <scope>NUCLEOTIDE SEQUENCE [LARGE SCALE GENOMIC DNA]</scope>
    <source>
        <strain evidence="8 9">Kin4-M</strain>
    </source>
</reference>
<dbReference type="GO" id="GO:0006355">
    <property type="term" value="P:regulation of DNA-templated transcription"/>
    <property type="evidence" value="ECO:0007669"/>
    <property type="project" value="UniProtKB-UniRule"/>
</dbReference>
<dbReference type="AlphaFoldDB" id="Q74M56"/>
<dbReference type="NCBIfam" id="TIGR00405">
    <property type="entry name" value="KOW_elon_Spt5"/>
    <property type="match status" value="1"/>
</dbReference>
<dbReference type="InterPro" id="IPR036735">
    <property type="entry name" value="NGN_dom_sf"/>
</dbReference>
<dbReference type="GO" id="GO:0006354">
    <property type="term" value="P:DNA-templated transcription elongation"/>
    <property type="evidence" value="ECO:0007669"/>
    <property type="project" value="InterPro"/>
</dbReference>
<keyword evidence="9" id="KW-1185">Reference proteome</keyword>
<name>Q74M56_NANEQ</name>
<dbReference type="Proteomes" id="UP000000578">
    <property type="component" value="Chromosome"/>
</dbReference>
<dbReference type="HAMAP" id="MF_00950">
    <property type="entry name" value="Spt5_arch"/>
    <property type="match status" value="1"/>
</dbReference>